<evidence type="ECO:0000313" key="2">
    <source>
        <dbReference type="Proteomes" id="UP000178943"/>
    </source>
</evidence>
<reference evidence="1 2" key="1">
    <citation type="journal article" date="2016" name="Nat. Commun.">
        <title>Thousands of microbial genomes shed light on interconnected biogeochemical processes in an aquifer system.</title>
        <authorList>
            <person name="Anantharaman K."/>
            <person name="Brown C.T."/>
            <person name="Hug L.A."/>
            <person name="Sharon I."/>
            <person name="Castelle C.J."/>
            <person name="Probst A.J."/>
            <person name="Thomas B.C."/>
            <person name="Singh A."/>
            <person name="Wilkins M.J."/>
            <person name="Karaoz U."/>
            <person name="Brodie E.L."/>
            <person name="Williams K.H."/>
            <person name="Hubbard S.S."/>
            <person name="Banfield J.F."/>
        </authorList>
    </citation>
    <scope>NUCLEOTIDE SEQUENCE [LARGE SCALE GENOMIC DNA]</scope>
</reference>
<evidence type="ECO:0008006" key="3">
    <source>
        <dbReference type="Google" id="ProtNLM"/>
    </source>
</evidence>
<dbReference type="EMBL" id="MFGW01000227">
    <property type="protein sequence ID" value="OGF58921.1"/>
    <property type="molecule type" value="Genomic_DNA"/>
</dbReference>
<evidence type="ECO:0000313" key="1">
    <source>
        <dbReference type="EMBL" id="OGF58921.1"/>
    </source>
</evidence>
<name>A0A1F5V7N2_9BACT</name>
<protein>
    <recommendedName>
        <fullName evidence="3">PIN domain-containing protein</fullName>
    </recommendedName>
</protein>
<dbReference type="Gene3D" id="3.40.50.1010">
    <property type="entry name" value="5'-nuclease"/>
    <property type="match status" value="1"/>
</dbReference>
<comment type="caution">
    <text evidence="1">The sequence shown here is derived from an EMBL/GenBank/DDBJ whole genome shotgun (WGS) entry which is preliminary data.</text>
</comment>
<proteinExistence type="predicted"/>
<sequence>MNSIILDTNVFLLFIMGLLNPEKISSHKRTSIFTVNHFTYLEAVIRNYKNILICPNIITEIDNLLQNSFTGDDKFRYLIITKEIFTKSIEKYYESKIVITDWEYERLGITDAVILRMAKEADLLVSGDSTLCDYAKSLGITILDFKKYVNDTLFK</sequence>
<organism evidence="1 2">
    <name type="scientific">Candidatus Fischerbacteria bacterium RBG_13_37_8</name>
    <dbReference type="NCBI Taxonomy" id="1817863"/>
    <lineage>
        <taxon>Bacteria</taxon>
        <taxon>Candidatus Fischeribacteriota</taxon>
    </lineage>
</organism>
<dbReference type="AlphaFoldDB" id="A0A1F5V7N2"/>
<dbReference type="InterPro" id="IPR029060">
    <property type="entry name" value="PIN-like_dom_sf"/>
</dbReference>
<dbReference type="Proteomes" id="UP000178943">
    <property type="component" value="Unassembled WGS sequence"/>
</dbReference>
<accession>A0A1F5V7N2</accession>
<gene>
    <name evidence="1" type="ORF">A2Y62_04520</name>
</gene>
<dbReference type="SUPFAM" id="SSF88723">
    <property type="entry name" value="PIN domain-like"/>
    <property type="match status" value="1"/>
</dbReference>